<dbReference type="SUPFAM" id="SSF51430">
    <property type="entry name" value="NAD(P)-linked oxidoreductase"/>
    <property type="match status" value="1"/>
</dbReference>
<dbReference type="Gene3D" id="3.20.20.100">
    <property type="entry name" value="NADP-dependent oxidoreductase domain"/>
    <property type="match status" value="1"/>
</dbReference>
<dbReference type="EMBL" id="JALNTZ010000003">
    <property type="protein sequence ID" value="KAJ3657756.1"/>
    <property type="molecule type" value="Genomic_DNA"/>
</dbReference>
<feature type="site" description="Lowers pKa of active site Tyr" evidence="3">
    <location>
        <position position="78"/>
    </location>
</feature>
<dbReference type="AlphaFoldDB" id="A0AA38MIN6"/>
<dbReference type="Pfam" id="PF00248">
    <property type="entry name" value="Aldo_ket_red"/>
    <property type="match status" value="1"/>
</dbReference>
<dbReference type="CDD" id="cd19116">
    <property type="entry name" value="AKR_AKR2E1-5"/>
    <property type="match status" value="1"/>
</dbReference>
<dbReference type="GO" id="GO:0016491">
    <property type="term" value="F:oxidoreductase activity"/>
    <property type="evidence" value="ECO:0007669"/>
    <property type="project" value="InterPro"/>
</dbReference>
<dbReference type="InterPro" id="IPR020471">
    <property type="entry name" value="AKR"/>
</dbReference>
<dbReference type="PROSITE" id="PS00063">
    <property type="entry name" value="ALDOKETO_REDUCTASE_3"/>
    <property type="match status" value="1"/>
</dbReference>
<dbReference type="InterPro" id="IPR023210">
    <property type="entry name" value="NADP_OxRdtase_dom"/>
</dbReference>
<dbReference type="FunFam" id="3.20.20.100:FF:000023">
    <property type="entry name" value="aldose reductase"/>
    <property type="match status" value="1"/>
</dbReference>
<dbReference type="PANTHER" id="PTHR11732">
    <property type="entry name" value="ALDO/KETO REDUCTASE"/>
    <property type="match status" value="1"/>
</dbReference>
<feature type="domain" description="NADP-dependent oxidoreductase" evidence="4">
    <location>
        <begin position="22"/>
        <end position="288"/>
    </location>
</feature>
<comment type="caution">
    <text evidence="5">The sequence shown here is derived from an EMBL/GenBank/DDBJ whole genome shotgun (WGS) entry which is preliminary data.</text>
</comment>
<protein>
    <recommendedName>
        <fullName evidence="4">NADP-dependent oxidoreductase domain-containing protein</fullName>
    </recommendedName>
</protein>
<gene>
    <name evidence="5" type="ORF">Zmor_009539</name>
</gene>
<dbReference type="Proteomes" id="UP001168821">
    <property type="component" value="Unassembled WGS sequence"/>
</dbReference>
<feature type="binding site" evidence="2">
    <location>
        <position position="111"/>
    </location>
    <ligand>
        <name>substrate</name>
    </ligand>
</feature>
<evidence type="ECO:0000256" key="1">
    <source>
        <dbReference type="PIRSR" id="PIRSR000097-1"/>
    </source>
</evidence>
<evidence type="ECO:0000259" key="4">
    <source>
        <dbReference type="Pfam" id="PF00248"/>
    </source>
</evidence>
<keyword evidence="6" id="KW-1185">Reference proteome</keyword>
<evidence type="ECO:0000313" key="6">
    <source>
        <dbReference type="Proteomes" id="UP001168821"/>
    </source>
</evidence>
<organism evidence="5 6">
    <name type="scientific">Zophobas morio</name>
    <dbReference type="NCBI Taxonomy" id="2755281"/>
    <lineage>
        <taxon>Eukaryota</taxon>
        <taxon>Metazoa</taxon>
        <taxon>Ecdysozoa</taxon>
        <taxon>Arthropoda</taxon>
        <taxon>Hexapoda</taxon>
        <taxon>Insecta</taxon>
        <taxon>Pterygota</taxon>
        <taxon>Neoptera</taxon>
        <taxon>Endopterygota</taxon>
        <taxon>Coleoptera</taxon>
        <taxon>Polyphaga</taxon>
        <taxon>Cucujiformia</taxon>
        <taxon>Tenebrionidae</taxon>
        <taxon>Zophobas</taxon>
    </lineage>
</organism>
<dbReference type="PROSITE" id="PS00062">
    <property type="entry name" value="ALDOKETO_REDUCTASE_2"/>
    <property type="match status" value="1"/>
</dbReference>
<dbReference type="PRINTS" id="PR00069">
    <property type="entry name" value="ALDKETRDTASE"/>
</dbReference>
<dbReference type="InterPro" id="IPR036812">
    <property type="entry name" value="NAD(P)_OxRdtase_dom_sf"/>
</dbReference>
<accession>A0AA38MIN6</accession>
<dbReference type="InterPro" id="IPR018170">
    <property type="entry name" value="Aldo/ket_reductase_CS"/>
</dbReference>
<dbReference type="PROSITE" id="PS00798">
    <property type="entry name" value="ALDOKETO_REDUCTASE_1"/>
    <property type="match status" value="1"/>
</dbReference>
<evidence type="ECO:0000256" key="2">
    <source>
        <dbReference type="PIRSR" id="PIRSR000097-2"/>
    </source>
</evidence>
<name>A0AA38MIN6_9CUCU</name>
<feature type="active site" description="Proton donor" evidence="1">
    <location>
        <position position="49"/>
    </location>
</feature>
<sequence length="311" mass="34975">MARVLKLNNGTQIPVVGLGTYKSPPGQVQQAVKDAVSVGYRHIDCAWFYENEAEVGEGLHAKIADGTIKRSDVFITSKIWNNHHAKEKVVPMLKDSLSKLKLDYVDLYLVHWPMGFKETAPSLPTDASGYSDVDYLETWEGMEECVRLGLTKSIGLSNFNSEQVERVVTNCKIKPVVNQVEVNPNINQKKLIKFCKDRDIVVVGFCPLGRSNYAGRPGFPSPTIHDPEVIKMGEKYNKTAAQVVLNYLVSLGVVVIPKSVTKSRIEENFDIFDFSLDKNDVAYLDSCNKNERCSPQTAYKDHKYFPFSIEF</sequence>
<dbReference type="PIRSF" id="PIRSF000097">
    <property type="entry name" value="AKR"/>
    <property type="match status" value="1"/>
</dbReference>
<proteinExistence type="predicted"/>
<reference evidence="5" key="1">
    <citation type="journal article" date="2023" name="G3 (Bethesda)">
        <title>Whole genome assemblies of Zophobas morio and Tenebrio molitor.</title>
        <authorList>
            <person name="Kaur S."/>
            <person name="Stinson S.A."/>
            <person name="diCenzo G.C."/>
        </authorList>
    </citation>
    <scope>NUCLEOTIDE SEQUENCE</scope>
    <source>
        <strain evidence="5">QUZm001</strain>
    </source>
</reference>
<evidence type="ECO:0000256" key="3">
    <source>
        <dbReference type="PIRSR" id="PIRSR000097-3"/>
    </source>
</evidence>
<evidence type="ECO:0000313" key="5">
    <source>
        <dbReference type="EMBL" id="KAJ3657756.1"/>
    </source>
</evidence>
<dbReference type="InterPro" id="IPR044488">
    <property type="entry name" value="AKR2E"/>
</dbReference>